<dbReference type="InterPro" id="IPR024909">
    <property type="entry name" value="Cys-tRNA/MSH_ligase"/>
</dbReference>
<feature type="binding site" evidence="10">
    <location>
        <begin position="44"/>
        <end position="47"/>
    </location>
    <ligand>
        <name>L-cysteinyl-5'-AMP</name>
        <dbReference type="ChEBI" id="CHEBI:144924"/>
    </ligand>
</feature>
<evidence type="ECO:0000256" key="3">
    <source>
        <dbReference type="ARBA" id="ARBA00011245"/>
    </source>
</evidence>
<evidence type="ECO:0000256" key="4">
    <source>
        <dbReference type="ARBA" id="ARBA00022598"/>
    </source>
</evidence>
<evidence type="ECO:0000313" key="12">
    <source>
        <dbReference type="EMBL" id="NYI47355.1"/>
    </source>
</evidence>
<dbReference type="NCBIfam" id="TIGR03447">
    <property type="entry name" value="mycothiol_MshC"/>
    <property type="match status" value="1"/>
</dbReference>
<feature type="short sequence motif" description="'ERGGDP' region" evidence="10">
    <location>
        <begin position="184"/>
        <end position="189"/>
    </location>
</feature>
<dbReference type="CDD" id="cd00672">
    <property type="entry name" value="CysRS_core"/>
    <property type="match status" value="1"/>
</dbReference>
<comment type="catalytic activity">
    <reaction evidence="9 10">
        <text>1D-myo-inositol 2-amino-2-deoxy-alpha-D-glucopyranoside + L-cysteine + ATP = 1D-myo-inositol 2-(L-cysteinylamino)-2-deoxy-alpha-D-glucopyranoside + AMP + diphosphate + H(+)</text>
        <dbReference type="Rhea" id="RHEA:26176"/>
        <dbReference type="ChEBI" id="CHEBI:15378"/>
        <dbReference type="ChEBI" id="CHEBI:30616"/>
        <dbReference type="ChEBI" id="CHEBI:33019"/>
        <dbReference type="ChEBI" id="CHEBI:35235"/>
        <dbReference type="ChEBI" id="CHEBI:58886"/>
        <dbReference type="ChEBI" id="CHEBI:58887"/>
        <dbReference type="ChEBI" id="CHEBI:456215"/>
        <dbReference type="EC" id="6.3.1.13"/>
    </reaction>
</comment>
<protein>
    <recommendedName>
        <fullName evidence="10">L-cysteine:1D-myo-inositol 2-amino-2-deoxy-alpha-D-glucopyranoside ligase</fullName>
        <shortName evidence="10">L-Cys:GlcN-Ins ligase</shortName>
        <ecNumber evidence="10">6.3.1.13</ecNumber>
    </recommendedName>
    <alternativeName>
        <fullName evidence="10">Mycothiol ligase</fullName>
        <shortName evidence="10">MSH ligase</shortName>
    </alternativeName>
</protein>
<dbReference type="SUPFAM" id="SSF52374">
    <property type="entry name" value="Nucleotidylyl transferase"/>
    <property type="match status" value="1"/>
</dbReference>
<gene>
    <name evidence="10" type="primary">mshC</name>
    <name evidence="12" type="ORF">BJ993_004435</name>
</gene>
<comment type="caution">
    <text evidence="12">The sequence shown here is derived from an EMBL/GenBank/DDBJ whole genome shotgun (WGS) entry which is preliminary data.</text>
</comment>
<evidence type="ECO:0000256" key="7">
    <source>
        <dbReference type="ARBA" id="ARBA00022833"/>
    </source>
</evidence>
<evidence type="ECO:0000259" key="11">
    <source>
        <dbReference type="Pfam" id="PF01406"/>
    </source>
</evidence>
<dbReference type="RefSeq" id="WP_179651310.1">
    <property type="nucleotide sequence ID" value="NZ_JACBZM010000001.1"/>
</dbReference>
<evidence type="ECO:0000256" key="8">
    <source>
        <dbReference type="ARBA" id="ARBA00022840"/>
    </source>
</evidence>
<keyword evidence="8 10" id="KW-0067">ATP-binding</keyword>
<feature type="binding site" evidence="10">
    <location>
        <begin position="82"/>
        <end position="84"/>
    </location>
    <ligand>
        <name>L-cysteinyl-5'-AMP</name>
        <dbReference type="ChEBI" id="CHEBI:144924"/>
    </ligand>
</feature>
<evidence type="ECO:0000256" key="5">
    <source>
        <dbReference type="ARBA" id="ARBA00022723"/>
    </source>
</evidence>
<feature type="short sequence motif" description="'HIGH' region" evidence="10">
    <location>
        <begin position="46"/>
        <end position="56"/>
    </location>
</feature>
<keyword evidence="6 10" id="KW-0547">Nucleotide-binding</keyword>
<feature type="binding site" evidence="10">
    <location>
        <begin position="246"/>
        <end position="248"/>
    </location>
    <ligand>
        <name>L-cysteinyl-5'-AMP</name>
        <dbReference type="ChEBI" id="CHEBI:144924"/>
    </ligand>
</feature>
<reference evidence="12 13" key="1">
    <citation type="submission" date="2020-07" db="EMBL/GenBank/DDBJ databases">
        <title>Sequencing the genomes of 1000 actinobacteria strains.</title>
        <authorList>
            <person name="Klenk H.-P."/>
        </authorList>
    </citation>
    <scope>NUCLEOTIDE SEQUENCE [LARGE SCALE GENOMIC DNA]</scope>
    <source>
        <strain evidence="12 13">DSM 15131</strain>
    </source>
</reference>
<dbReference type="Pfam" id="PF01406">
    <property type="entry name" value="tRNA-synt_1e"/>
    <property type="match status" value="1"/>
</dbReference>
<keyword evidence="4 10" id="KW-0436">Ligase</keyword>
<feature type="binding site" evidence="10">
    <location>
        <position position="253"/>
    </location>
    <ligand>
        <name>Zn(2+)</name>
        <dbReference type="ChEBI" id="CHEBI:29105"/>
    </ligand>
</feature>
<evidence type="ECO:0000256" key="6">
    <source>
        <dbReference type="ARBA" id="ARBA00022741"/>
    </source>
</evidence>
<dbReference type="InterPro" id="IPR032678">
    <property type="entry name" value="tRNA-synt_1_cat_dom"/>
</dbReference>
<organism evidence="12 13">
    <name type="scientific">Nocardioides aromaticivorans</name>
    <dbReference type="NCBI Taxonomy" id="200618"/>
    <lineage>
        <taxon>Bacteria</taxon>
        <taxon>Bacillati</taxon>
        <taxon>Actinomycetota</taxon>
        <taxon>Actinomycetes</taxon>
        <taxon>Propionibacteriales</taxon>
        <taxon>Nocardioidaceae</taxon>
        <taxon>Nocardioides</taxon>
    </lineage>
</organism>
<dbReference type="InterPro" id="IPR017812">
    <property type="entry name" value="Mycothiol_ligase_MshC"/>
</dbReference>
<dbReference type="PANTHER" id="PTHR10890">
    <property type="entry name" value="CYSTEINYL-TRNA SYNTHETASE"/>
    <property type="match status" value="1"/>
</dbReference>
<dbReference type="FunFam" id="3.40.50.620:FF:000134">
    <property type="entry name" value="L-cysteine:1D-myo-inositol 2-amino-2-deoxy-alpha-D-glucopyranoside ligase"/>
    <property type="match status" value="1"/>
</dbReference>
<comment type="cofactor">
    <cofactor evidence="10">
        <name>Zn(2+)</name>
        <dbReference type="ChEBI" id="CHEBI:29105"/>
    </cofactor>
    <text evidence="10">Binds 1 zinc ion per subunit.</text>
</comment>
<dbReference type="PANTHER" id="PTHR10890:SF3">
    <property type="entry name" value="CYSTEINE--TRNA LIGASE, CYTOPLASMIC"/>
    <property type="match status" value="1"/>
</dbReference>
<feature type="binding site" evidence="10">
    <location>
        <position position="228"/>
    </location>
    <ligand>
        <name>Zn(2+)</name>
        <dbReference type="ChEBI" id="CHEBI:29105"/>
    </ligand>
</feature>
<dbReference type="EC" id="6.3.1.13" evidence="10"/>
<comment type="function">
    <text evidence="1 10">Catalyzes the ATP-dependent condensation of GlcN-Ins and L-cysteine to form L-Cys-GlcN-Ins.</text>
</comment>
<dbReference type="GO" id="GO:0005524">
    <property type="term" value="F:ATP binding"/>
    <property type="evidence" value="ECO:0007669"/>
    <property type="project" value="UniProtKB-KW"/>
</dbReference>
<keyword evidence="7 10" id="KW-0862">Zinc</keyword>
<dbReference type="GO" id="GO:0004817">
    <property type="term" value="F:cysteine-tRNA ligase activity"/>
    <property type="evidence" value="ECO:0007669"/>
    <property type="project" value="TreeGrafter"/>
</dbReference>
<dbReference type="Gene3D" id="1.20.120.640">
    <property type="entry name" value="Anticodon-binding domain of a subclass of class I aminoacyl-tRNA synthetases"/>
    <property type="match status" value="1"/>
</dbReference>
<dbReference type="GO" id="GO:0035446">
    <property type="term" value="F:cysteine-glucosaminylinositol ligase activity"/>
    <property type="evidence" value="ECO:0007669"/>
    <property type="project" value="UniProtKB-UniRule"/>
</dbReference>
<dbReference type="Proteomes" id="UP000562045">
    <property type="component" value="Unassembled WGS sequence"/>
</dbReference>
<feature type="binding site" evidence="10">
    <location>
        <position position="279"/>
    </location>
    <ligand>
        <name>L-cysteinyl-5'-AMP</name>
        <dbReference type="ChEBI" id="CHEBI:144924"/>
    </ligand>
</feature>
<feature type="binding site" evidence="10">
    <location>
        <position position="59"/>
    </location>
    <ligand>
        <name>L-cysteinyl-5'-AMP</name>
        <dbReference type="ChEBI" id="CHEBI:144924"/>
    </ligand>
</feature>
<name>A0A7Z0CQV0_9ACTN</name>
<dbReference type="EMBL" id="JACBZM010000001">
    <property type="protein sequence ID" value="NYI47355.1"/>
    <property type="molecule type" value="Genomic_DNA"/>
</dbReference>
<comment type="similarity">
    <text evidence="2 10">Belongs to the class-I aminoacyl-tRNA synthetase family. MshC subfamily.</text>
</comment>
<dbReference type="GO" id="GO:0010125">
    <property type="term" value="P:mycothiol biosynthetic process"/>
    <property type="evidence" value="ECO:0007669"/>
    <property type="project" value="UniProtKB-UniRule"/>
</dbReference>
<accession>A0A7Z0CQV0</accession>
<keyword evidence="5 10" id="KW-0479">Metal-binding</keyword>
<evidence type="ECO:0000256" key="1">
    <source>
        <dbReference type="ARBA" id="ARBA00003679"/>
    </source>
</evidence>
<dbReference type="Gene3D" id="3.40.50.620">
    <property type="entry name" value="HUPs"/>
    <property type="match status" value="1"/>
</dbReference>
<feature type="domain" description="tRNA synthetases class I catalytic" evidence="11">
    <location>
        <begin position="37"/>
        <end position="332"/>
    </location>
</feature>
<dbReference type="GO" id="GO:0005829">
    <property type="term" value="C:cytosol"/>
    <property type="evidence" value="ECO:0007669"/>
    <property type="project" value="TreeGrafter"/>
</dbReference>
<dbReference type="PRINTS" id="PR00983">
    <property type="entry name" value="TRNASYNTHCYS"/>
</dbReference>
<feature type="binding site" evidence="10">
    <location>
        <position position="224"/>
    </location>
    <ligand>
        <name>L-cysteinyl-5'-AMP</name>
        <dbReference type="ChEBI" id="CHEBI:144924"/>
    </ligand>
</feature>
<dbReference type="GO" id="GO:0006423">
    <property type="term" value="P:cysteinyl-tRNA aminoacylation"/>
    <property type="evidence" value="ECO:0007669"/>
    <property type="project" value="TreeGrafter"/>
</dbReference>
<dbReference type="GO" id="GO:0008270">
    <property type="term" value="F:zinc ion binding"/>
    <property type="evidence" value="ECO:0007669"/>
    <property type="project" value="UniProtKB-UniRule"/>
</dbReference>
<dbReference type="AlphaFoldDB" id="A0A7Z0CQV0"/>
<dbReference type="HAMAP" id="MF_01697">
    <property type="entry name" value="MshC"/>
    <property type="match status" value="1"/>
</dbReference>
<evidence type="ECO:0000256" key="2">
    <source>
        <dbReference type="ARBA" id="ARBA00007723"/>
    </source>
</evidence>
<evidence type="ECO:0000256" key="10">
    <source>
        <dbReference type="HAMAP-Rule" id="MF_01697"/>
    </source>
</evidence>
<feature type="short sequence motif" description="'KMSKS' region" evidence="10">
    <location>
        <begin position="285"/>
        <end position="289"/>
    </location>
</feature>
<evidence type="ECO:0000256" key="9">
    <source>
        <dbReference type="ARBA" id="ARBA00048350"/>
    </source>
</evidence>
<evidence type="ECO:0000313" key="13">
    <source>
        <dbReference type="Proteomes" id="UP000562045"/>
    </source>
</evidence>
<proteinExistence type="inferred from homology"/>
<feature type="binding site" evidence="10">
    <location>
        <position position="44"/>
    </location>
    <ligand>
        <name>Zn(2+)</name>
        <dbReference type="ChEBI" id="CHEBI:29105"/>
    </ligand>
</feature>
<dbReference type="InterPro" id="IPR014729">
    <property type="entry name" value="Rossmann-like_a/b/a_fold"/>
</dbReference>
<comment type="subunit">
    <text evidence="3 10">Monomer.</text>
</comment>
<sequence length="412" mass="44510">MRAWNAPGIPVLPVTGPPVVLHDTATGGSVETSPEGGTARLYVCGITPYDATHIGHANTYIAFDLLNRAWRTAGHDVRFVQNVTDVDDPLLERATKVGVDWVELAERETELFRKDMEALRVLPPVAYTGAVESIPLVIELIQRLEAAGAIYRVEDDLYFSVSADPAFGEESGYDRETMLRFFGERGGDPDRAGKKDPLDCVVWRGEREGEPSWDSPWGKGRPGWHIECAAIALKELGGAFDVQGGGSDLVFPHHEMCAGHVQVATGEPFAKAYSHAGMVAYDGEKMSKSLGNLVFVSALRNSDIDPMAIRLSLLRHHYRTDWEWTDDQLWTAVDDLADWRRALALGAGAAAAPVVEEILAALADDLDAPRATAAVDGWVRATLGTDGLADTSDAEAAVTLLPVLDAALGLSL</sequence>